<comment type="caution">
    <text evidence="4">The sequence shown here is derived from an EMBL/GenBank/DDBJ whole genome shotgun (WGS) entry which is preliminary data.</text>
</comment>
<dbReference type="EMBL" id="QZEV01000071">
    <property type="protein sequence ID" value="RJL01155.1"/>
    <property type="molecule type" value="Genomic_DNA"/>
</dbReference>
<organism evidence="4 5">
    <name type="scientific">Paracoccus aestuarii</name>
    <dbReference type="NCBI Taxonomy" id="453842"/>
    <lineage>
        <taxon>Bacteria</taxon>
        <taxon>Pseudomonadati</taxon>
        <taxon>Pseudomonadota</taxon>
        <taxon>Alphaproteobacteria</taxon>
        <taxon>Rhodobacterales</taxon>
        <taxon>Paracoccaceae</taxon>
        <taxon>Paracoccus</taxon>
    </lineage>
</organism>
<dbReference type="PRINTS" id="PR00080">
    <property type="entry name" value="SDRFAMILY"/>
</dbReference>
<name>A0A418ZSV9_9RHOB</name>
<dbReference type="PROSITE" id="PS00061">
    <property type="entry name" value="ADH_SHORT"/>
    <property type="match status" value="1"/>
</dbReference>
<dbReference type="Proteomes" id="UP000285530">
    <property type="component" value="Unassembled WGS sequence"/>
</dbReference>
<dbReference type="GO" id="GO:0016491">
    <property type="term" value="F:oxidoreductase activity"/>
    <property type="evidence" value="ECO:0007669"/>
    <property type="project" value="UniProtKB-KW"/>
</dbReference>
<dbReference type="SMART" id="SM00822">
    <property type="entry name" value="PKS_KR"/>
    <property type="match status" value="1"/>
</dbReference>
<protein>
    <submittedName>
        <fullName evidence="4">SDR family NAD(P)-dependent oxidoreductase</fullName>
    </submittedName>
</protein>
<dbReference type="Gene3D" id="3.40.50.720">
    <property type="entry name" value="NAD(P)-binding Rossmann-like Domain"/>
    <property type="match status" value="1"/>
</dbReference>
<evidence type="ECO:0000313" key="4">
    <source>
        <dbReference type="EMBL" id="RJL01155.1"/>
    </source>
</evidence>
<keyword evidence="5" id="KW-1185">Reference proteome</keyword>
<dbReference type="InterPro" id="IPR057326">
    <property type="entry name" value="KR_dom"/>
</dbReference>
<comment type="similarity">
    <text evidence="2">Belongs to the short-chain dehydrogenases/reductases (SDR) family.</text>
</comment>
<keyword evidence="1" id="KW-0560">Oxidoreductase</keyword>
<dbReference type="InterPro" id="IPR036291">
    <property type="entry name" value="NAD(P)-bd_dom_sf"/>
</dbReference>
<proteinExistence type="inferred from homology"/>
<reference evidence="4 5" key="1">
    <citation type="submission" date="2018-09" db="EMBL/GenBank/DDBJ databases">
        <title>Paracoccus onubensis nov. sp. a moderate halophilic bacterium isolated from Gruta de las Maravillas (Aracena, Spain).</title>
        <authorList>
            <person name="Jurado V."/>
            <person name="Gutierrez-Patricio S."/>
            <person name="Gonzalez-Pimentel J.L."/>
            <person name="Laiz L."/>
            <person name="Saiz-Jimenez C."/>
        </authorList>
    </citation>
    <scope>NUCLEOTIDE SEQUENCE [LARGE SCALE GENOMIC DNA]</scope>
    <source>
        <strain evidence="4 5">DSM 19484</strain>
    </source>
</reference>
<gene>
    <name evidence="4" type="ORF">D3P06_12800</name>
</gene>
<accession>A0A418ZSV9</accession>
<sequence>MQITGTIALVTGAASGLGAATARDLARAGARVALLDRDGEAARRAATGIDGLGLAADVTDAAAIEAALDRACDHFGAVPRIVVNCAGIGTAGRILPRDGQLGLEAFARTIDVKLMGTYRVMAICARAMAQADPLDADGARGVIVNTASVAWQDGQVGQAAYAASKGGIASLTLPAARELARFGIRVMTIAPGLFESAMSAGLTPQMRRDLEQGIPFPPRMGRPEEYAMLVRQIVENPALNGEIIRLDGAVRLAAR</sequence>
<feature type="domain" description="Ketoreductase" evidence="3">
    <location>
        <begin position="6"/>
        <end position="192"/>
    </location>
</feature>
<dbReference type="RefSeq" id="WP_119886916.1">
    <property type="nucleotide sequence ID" value="NZ_CP067171.1"/>
</dbReference>
<evidence type="ECO:0000313" key="5">
    <source>
        <dbReference type="Proteomes" id="UP000285530"/>
    </source>
</evidence>
<dbReference type="PRINTS" id="PR00081">
    <property type="entry name" value="GDHRDH"/>
</dbReference>
<evidence type="ECO:0000259" key="3">
    <source>
        <dbReference type="SMART" id="SM00822"/>
    </source>
</evidence>
<dbReference type="SUPFAM" id="SSF51735">
    <property type="entry name" value="NAD(P)-binding Rossmann-fold domains"/>
    <property type="match status" value="1"/>
</dbReference>
<dbReference type="Pfam" id="PF00106">
    <property type="entry name" value="adh_short"/>
    <property type="match status" value="1"/>
</dbReference>
<dbReference type="InterPro" id="IPR002347">
    <property type="entry name" value="SDR_fam"/>
</dbReference>
<evidence type="ECO:0000256" key="2">
    <source>
        <dbReference type="RuleBase" id="RU000363"/>
    </source>
</evidence>
<dbReference type="AlphaFoldDB" id="A0A418ZSV9"/>
<dbReference type="OrthoDB" id="9795647at2"/>
<evidence type="ECO:0000256" key="1">
    <source>
        <dbReference type="ARBA" id="ARBA00023002"/>
    </source>
</evidence>
<dbReference type="PANTHER" id="PTHR43658:SF8">
    <property type="entry name" value="17-BETA-HYDROXYSTEROID DEHYDROGENASE 14-RELATED"/>
    <property type="match status" value="1"/>
</dbReference>
<dbReference type="PANTHER" id="PTHR43658">
    <property type="entry name" value="SHORT-CHAIN DEHYDROGENASE/REDUCTASE"/>
    <property type="match status" value="1"/>
</dbReference>
<dbReference type="InterPro" id="IPR020904">
    <property type="entry name" value="Sc_DH/Rdtase_CS"/>
</dbReference>